<proteinExistence type="predicted"/>
<feature type="non-terminal residue" evidence="1">
    <location>
        <position position="1"/>
    </location>
</feature>
<keyword evidence="2" id="KW-1185">Reference proteome</keyword>
<evidence type="ECO:0000313" key="2">
    <source>
        <dbReference type="Proteomes" id="UP000054166"/>
    </source>
</evidence>
<accession>A0A0C3EUZ8</accession>
<dbReference type="EMBL" id="KN833035">
    <property type="protein sequence ID" value="KIM76360.1"/>
    <property type="molecule type" value="Genomic_DNA"/>
</dbReference>
<dbReference type="InParanoid" id="A0A0C3EUZ8"/>
<sequence length="77" mass="8482">MIIATKTLSSQVSTPSVELDLFHMYASTQARYPTWTLSSIGHGKNSRAQVLQVWVAALNVYDSAKGLFLAQRNKDAP</sequence>
<name>A0A0C3EUZ8_PILCF</name>
<organism evidence="1 2">
    <name type="scientific">Piloderma croceum (strain F 1598)</name>
    <dbReference type="NCBI Taxonomy" id="765440"/>
    <lineage>
        <taxon>Eukaryota</taxon>
        <taxon>Fungi</taxon>
        <taxon>Dikarya</taxon>
        <taxon>Basidiomycota</taxon>
        <taxon>Agaricomycotina</taxon>
        <taxon>Agaricomycetes</taxon>
        <taxon>Agaricomycetidae</taxon>
        <taxon>Atheliales</taxon>
        <taxon>Atheliaceae</taxon>
        <taxon>Piloderma</taxon>
    </lineage>
</organism>
<dbReference type="HOGENOM" id="CLU_2638952_0_0_1"/>
<evidence type="ECO:0000313" key="1">
    <source>
        <dbReference type="EMBL" id="KIM76360.1"/>
    </source>
</evidence>
<dbReference type="Proteomes" id="UP000054166">
    <property type="component" value="Unassembled WGS sequence"/>
</dbReference>
<reference evidence="1 2" key="1">
    <citation type="submission" date="2014-04" db="EMBL/GenBank/DDBJ databases">
        <authorList>
            <consortium name="DOE Joint Genome Institute"/>
            <person name="Kuo A."/>
            <person name="Tarkka M."/>
            <person name="Buscot F."/>
            <person name="Kohler A."/>
            <person name="Nagy L.G."/>
            <person name="Floudas D."/>
            <person name="Copeland A."/>
            <person name="Barry K.W."/>
            <person name="Cichocki N."/>
            <person name="Veneault-Fourrey C."/>
            <person name="LaButti K."/>
            <person name="Lindquist E.A."/>
            <person name="Lipzen A."/>
            <person name="Lundell T."/>
            <person name="Morin E."/>
            <person name="Murat C."/>
            <person name="Sun H."/>
            <person name="Tunlid A."/>
            <person name="Henrissat B."/>
            <person name="Grigoriev I.V."/>
            <person name="Hibbett D.S."/>
            <person name="Martin F."/>
            <person name="Nordberg H.P."/>
            <person name="Cantor M.N."/>
            <person name="Hua S.X."/>
        </authorList>
    </citation>
    <scope>NUCLEOTIDE SEQUENCE [LARGE SCALE GENOMIC DNA]</scope>
    <source>
        <strain evidence="1 2">F 1598</strain>
    </source>
</reference>
<reference evidence="2" key="2">
    <citation type="submission" date="2015-01" db="EMBL/GenBank/DDBJ databases">
        <title>Evolutionary Origins and Diversification of the Mycorrhizal Mutualists.</title>
        <authorList>
            <consortium name="DOE Joint Genome Institute"/>
            <consortium name="Mycorrhizal Genomics Consortium"/>
            <person name="Kohler A."/>
            <person name="Kuo A."/>
            <person name="Nagy L.G."/>
            <person name="Floudas D."/>
            <person name="Copeland A."/>
            <person name="Barry K.W."/>
            <person name="Cichocki N."/>
            <person name="Veneault-Fourrey C."/>
            <person name="LaButti K."/>
            <person name="Lindquist E.A."/>
            <person name="Lipzen A."/>
            <person name="Lundell T."/>
            <person name="Morin E."/>
            <person name="Murat C."/>
            <person name="Riley R."/>
            <person name="Ohm R."/>
            <person name="Sun H."/>
            <person name="Tunlid A."/>
            <person name="Henrissat B."/>
            <person name="Grigoriev I.V."/>
            <person name="Hibbett D.S."/>
            <person name="Martin F."/>
        </authorList>
    </citation>
    <scope>NUCLEOTIDE SEQUENCE [LARGE SCALE GENOMIC DNA]</scope>
    <source>
        <strain evidence="2">F 1598</strain>
    </source>
</reference>
<protein>
    <submittedName>
        <fullName evidence="1">Uncharacterized protein</fullName>
    </submittedName>
</protein>
<gene>
    <name evidence="1" type="ORF">PILCRDRAFT_826350</name>
</gene>
<dbReference type="AlphaFoldDB" id="A0A0C3EUZ8"/>